<evidence type="ECO:0000313" key="13">
    <source>
        <dbReference type="Proteomes" id="UP001500390"/>
    </source>
</evidence>
<sequence length="247" mass="25886">MGALAAQVSAVIPCKDEADRIAATVRAVAALPQVGRVVVVDDGSTDDTSRVAREAGADVVRHDRNRGKAAALETGAARVRELERADGQADAVAPVRSALLFVDGDLQETAANLGVLTQAVLDGSADMTIATLPAQITAGGGRGLVVNLARGGIQHLTGFTAVQPLSGMRCVGPRAFDAATPLARGWGVETALTVDVLRAGLTVLEVPCELQHRVSGSDWRGQLHRAGQYRDVWLALVARGWRPWHRG</sequence>
<evidence type="ECO:0000256" key="7">
    <source>
        <dbReference type="ARBA" id="ARBA00039022"/>
    </source>
</evidence>
<proteinExistence type="inferred from homology"/>
<feature type="domain" description="Glycosyltransferase 2-like" evidence="11">
    <location>
        <begin position="9"/>
        <end position="140"/>
    </location>
</feature>
<comment type="cofactor">
    <cofactor evidence="1">
        <name>Mn(2+)</name>
        <dbReference type="ChEBI" id="CHEBI:29035"/>
    </cofactor>
</comment>
<evidence type="ECO:0000256" key="5">
    <source>
        <dbReference type="ARBA" id="ARBA00022679"/>
    </source>
</evidence>
<dbReference type="Gene3D" id="3.90.550.10">
    <property type="entry name" value="Spore Coat Polysaccharide Biosynthesis Protein SpsA, Chain A"/>
    <property type="match status" value="1"/>
</dbReference>
<evidence type="ECO:0000256" key="6">
    <source>
        <dbReference type="ARBA" id="ARBA00022842"/>
    </source>
</evidence>
<comment type="cofactor">
    <cofactor evidence="2">
        <name>Mg(2+)</name>
        <dbReference type="ChEBI" id="CHEBI:18420"/>
    </cofactor>
</comment>
<evidence type="ECO:0000256" key="2">
    <source>
        <dbReference type="ARBA" id="ARBA00001946"/>
    </source>
</evidence>
<dbReference type="PANTHER" id="PTHR48090:SF10">
    <property type="entry name" value="GLUCOSYL-3-PHOSPHOGLYCERATE SYNTHASE"/>
    <property type="match status" value="1"/>
</dbReference>
<evidence type="ECO:0000256" key="3">
    <source>
        <dbReference type="ARBA" id="ARBA00006739"/>
    </source>
</evidence>
<evidence type="ECO:0000256" key="4">
    <source>
        <dbReference type="ARBA" id="ARBA00022676"/>
    </source>
</evidence>
<dbReference type="RefSeq" id="WP_159902435.1">
    <property type="nucleotide sequence ID" value="NZ_BAABFX010000028.1"/>
</dbReference>
<dbReference type="PANTHER" id="PTHR48090">
    <property type="entry name" value="UNDECAPRENYL-PHOSPHATE 4-DEOXY-4-FORMAMIDO-L-ARABINOSE TRANSFERASE-RELATED"/>
    <property type="match status" value="1"/>
</dbReference>
<evidence type="ECO:0000256" key="10">
    <source>
        <dbReference type="ARBA" id="ARBA00048997"/>
    </source>
</evidence>
<dbReference type="InterPro" id="IPR001173">
    <property type="entry name" value="Glyco_trans_2-like"/>
</dbReference>
<dbReference type="EC" id="2.4.1.266" evidence="7"/>
<name>A0ABP8JXI9_9MICO</name>
<comment type="catalytic activity">
    <reaction evidence="10">
        <text>an NDP-alpha-D-glucose + (2R)-3-phosphoglycerate = (2R)-2-O-(alpha-D-glucopyranosyl)-3-phospho-glycerate + a ribonucleoside 5'-diphosphate + H(+)</text>
        <dbReference type="Rhea" id="RHEA:47244"/>
        <dbReference type="ChEBI" id="CHEBI:15378"/>
        <dbReference type="ChEBI" id="CHEBI:57930"/>
        <dbReference type="ChEBI" id="CHEBI:58272"/>
        <dbReference type="ChEBI" id="CHEBI:62600"/>
        <dbReference type="ChEBI" id="CHEBI:76533"/>
        <dbReference type="EC" id="2.4.1.266"/>
    </reaction>
    <physiologicalReaction direction="left-to-right" evidence="10">
        <dbReference type="Rhea" id="RHEA:47245"/>
    </physiologicalReaction>
</comment>
<keyword evidence="6" id="KW-0460">Magnesium</keyword>
<keyword evidence="5" id="KW-0808">Transferase</keyword>
<evidence type="ECO:0000259" key="11">
    <source>
        <dbReference type="Pfam" id="PF00535"/>
    </source>
</evidence>
<dbReference type="Pfam" id="PF00535">
    <property type="entry name" value="Glycos_transf_2"/>
    <property type="match status" value="1"/>
</dbReference>
<dbReference type="SUPFAM" id="SSF53448">
    <property type="entry name" value="Nucleotide-diphospho-sugar transferases"/>
    <property type="match status" value="1"/>
</dbReference>
<gene>
    <name evidence="12" type="ORF">GCM10023153_21460</name>
</gene>
<dbReference type="Proteomes" id="UP001500390">
    <property type="component" value="Unassembled WGS sequence"/>
</dbReference>
<reference evidence="13" key="1">
    <citation type="journal article" date="2019" name="Int. J. Syst. Evol. Microbiol.">
        <title>The Global Catalogue of Microorganisms (GCM) 10K type strain sequencing project: providing services to taxonomists for standard genome sequencing and annotation.</title>
        <authorList>
            <consortium name="The Broad Institute Genomics Platform"/>
            <consortium name="The Broad Institute Genome Sequencing Center for Infectious Disease"/>
            <person name="Wu L."/>
            <person name="Ma J."/>
        </authorList>
    </citation>
    <scope>NUCLEOTIDE SEQUENCE [LARGE SCALE GENOMIC DNA]</scope>
    <source>
        <strain evidence="13">JCM 17738</strain>
    </source>
</reference>
<evidence type="ECO:0000256" key="8">
    <source>
        <dbReference type="ARBA" id="ARBA00040894"/>
    </source>
</evidence>
<protein>
    <recommendedName>
        <fullName evidence="8">Glucosyl-3-phosphoglycerate synthase</fullName>
        <ecNumber evidence="7">2.4.1.266</ecNumber>
    </recommendedName>
</protein>
<evidence type="ECO:0000256" key="9">
    <source>
        <dbReference type="ARBA" id="ARBA00048689"/>
    </source>
</evidence>
<dbReference type="InterPro" id="IPR050256">
    <property type="entry name" value="Glycosyltransferase_2"/>
</dbReference>
<comment type="caution">
    <text evidence="12">The sequence shown here is derived from an EMBL/GenBank/DDBJ whole genome shotgun (WGS) entry which is preliminary data.</text>
</comment>
<organism evidence="12 13">
    <name type="scientific">Ornithinibacter aureus</name>
    <dbReference type="NCBI Taxonomy" id="622664"/>
    <lineage>
        <taxon>Bacteria</taxon>
        <taxon>Bacillati</taxon>
        <taxon>Actinomycetota</taxon>
        <taxon>Actinomycetes</taxon>
        <taxon>Micrococcales</taxon>
        <taxon>Intrasporangiaceae</taxon>
        <taxon>Ornithinibacter</taxon>
    </lineage>
</organism>
<keyword evidence="4" id="KW-0328">Glycosyltransferase</keyword>
<keyword evidence="13" id="KW-1185">Reference proteome</keyword>
<dbReference type="EMBL" id="BAABFX010000028">
    <property type="protein sequence ID" value="GAA4397494.1"/>
    <property type="molecule type" value="Genomic_DNA"/>
</dbReference>
<accession>A0ABP8JXI9</accession>
<evidence type="ECO:0000256" key="1">
    <source>
        <dbReference type="ARBA" id="ARBA00001936"/>
    </source>
</evidence>
<comment type="catalytic activity">
    <reaction evidence="9">
        <text>(2R)-3-phosphoglycerate + UDP-alpha-D-glucose = (2R)-2-O-(alpha-D-glucopyranosyl)-3-phospho-glycerate + UDP + H(+)</text>
        <dbReference type="Rhea" id="RHEA:31319"/>
        <dbReference type="ChEBI" id="CHEBI:15378"/>
        <dbReference type="ChEBI" id="CHEBI:58223"/>
        <dbReference type="ChEBI" id="CHEBI:58272"/>
        <dbReference type="ChEBI" id="CHEBI:58885"/>
        <dbReference type="ChEBI" id="CHEBI:62600"/>
        <dbReference type="EC" id="2.4.1.266"/>
    </reaction>
    <physiologicalReaction direction="left-to-right" evidence="9">
        <dbReference type="Rhea" id="RHEA:31320"/>
    </physiologicalReaction>
</comment>
<comment type="similarity">
    <text evidence="3">Belongs to the glycosyltransferase 2 family.</text>
</comment>
<dbReference type="InterPro" id="IPR029044">
    <property type="entry name" value="Nucleotide-diphossugar_trans"/>
</dbReference>
<evidence type="ECO:0000313" key="12">
    <source>
        <dbReference type="EMBL" id="GAA4397494.1"/>
    </source>
</evidence>